<evidence type="ECO:0000313" key="3">
    <source>
        <dbReference type="EMBL" id="RPF28313.1"/>
    </source>
</evidence>
<dbReference type="CDD" id="cd05327">
    <property type="entry name" value="retinol-DH_like_SDR_c_like"/>
    <property type="match status" value="1"/>
</dbReference>
<dbReference type="Proteomes" id="UP000280726">
    <property type="component" value="Unassembled WGS sequence"/>
</dbReference>
<dbReference type="PRINTS" id="PR00081">
    <property type="entry name" value="GDHRDH"/>
</dbReference>
<dbReference type="PANTHER" id="PTHR43157">
    <property type="entry name" value="PHOSPHATIDYLINOSITOL-GLYCAN BIOSYNTHESIS CLASS F PROTEIN-RELATED"/>
    <property type="match status" value="1"/>
</dbReference>
<accession>A0A3N4Z7N2</accession>
<evidence type="ECO:0000256" key="2">
    <source>
        <dbReference type="RuleBase" id="RU000363"/>
    </source>
</evidence>
<keyword evidence="4" id="KW-1185">Reference proteome</keyword>
<dbReference type="AlphaFoldDB" id="A0A3N4Z7N2"/>
<protein>
    <submittedName>
        <fullName evidence="3">Short-subunit dehydrogenase</fullName>
    </submittedName>
</protein>
<dbReference type="Gene3D" id="3.40.50.720">
    <property type="entry name" value="NAD(P)-binding Rossmann-like Domain"/>
    <property type="match status" value="1"/>
</dbReference>
<evidence type="ECO:0000313" key="4">
    <source>
        <dbReference type="Proteomes" id="UP000280726"/>
    </source>
</evidence>
<dbReference type="PANTHER" id="PTHR43157:SF31">
    <property type="entry name" value="PHOSPHATIDYLINOSITOL-GLYCAN BIOSYNTHESIS CLASS F PROTEIN"/>
    <property type="match status" value="1"/>
</dbReference>
<proteinExistence type="inferred from homology"/>
<comment type="caution">
    <text evidence="3">The sequence shown here is derived from an EMBL/GenBank/DDBJ whole genome shotgun (WGS) entry which is preliminary data.</text>
</comment>
<dbReference type="SUPFAM" id="SSF51735">
    <property type="entry name" value="NAD(P)-binding Rossmann-fold domains"/>
    <property type="match status" value="1"/>
</dbReference>
<organism evidence="3 4">
    <name type="scientific">Georgenia muralis</name>
    <dbReference type="NCBI Taxonomy" id="154117"/>
    <lineage>
        <taxon>Bacteria</taxon>
        <taxon>Bacillati</taxon>
        <taxon>Actinomycetota</taxon>
        <taxon>Actinomycetes</taxon>
        <taxon>Micrococcales</taxon>
        <taxon>Bogoriellaceae</taxon>
        <taxon>Georgenia</taxon>
    </lineage>
</organism>
<comment type="similarity">
    <text evidence="2">Belongs to the short-chain dehydrogenases/reductases (SDR) family.</text>
</comment>
<dbReference type="GO" id="GO:0016491">
    <property type="term" value="F:oxidoreductase activity"/>
    <property type="evidence" value="ECO:0007669"/>
    <property type="project" value="UniProtKB-KW"/>
</dbReference>
<keyword evidence="1" id="KW-0560">Oxidoreductase</keyword>
<reference evidence="3 4" key="1">
    <citation type="submission" date="2018-11" db="EMBL/GenBank/DDBJ databases">
        <title>Sequencing the genomes of 1000 actinobacteria strains.</title>
        <authorList>
            <person name="Klenk H.-P."/>
        </authorList>
    </citation>
    <scope>NUCLEOTIDE SEQUENCE [LARGE SCALE GENOMIC DNA]</scope>
    <source>
        <strain evidence="3 4">DSM 14418</strain>
    </source>
</reference>
<dbReference type="RefSeq" id="WP_211338836.1">
    <property type="nucleotide sequence ID" value="NZ_RKRA01000001.1"/>
</dbReference>
<dbReference type="InterPro" id="IPR002347">
    <property type="entry name" value="SDR_fam"/>
</dbReference>
<dbReference type="Pfam" id="PF00106">
    <property type="entry name" value="adh_short"/>
    <property type="match status" value="1"/>
</dbReference>
<dbReference type="InterPro" id="IPR036291">
    <property type="entry name" value="NAD(P)-bd_dom_sf"/>
</dbReference>
<name>A0A3N4Z7N2_9MICO</name>
<dbReference type="EMBL" id="RKRA01000001">
    <property type="protein sequence ID" value="RPF28313.1"/>
    <property type="molecule type" value="Genomic_DNA"/>
</dbReference>
<sequence>MSHADAGSMTGRTVLVTGGTAGIGRATAAGLAAMGARMAITGRDRARAERTAKEIGAAADSPVHVFVADLSSQTEVRRLAHEVLRTLPCLDVLVNNVGGHWHTRHVTADGLEHTFALNHLAPFLLTSLLLDRLAQGAGRVVTVASDAHKQGRIDFDDLQGEQSYSGARAYSQSKLANVLFTYELARRLGTGTVTANALHPGVVRTSFGAEDPGGAQRLLVPLLRPFLKSPRSGATTSIHAASSPALAGRTGLYLVGSRARRSSGQTYDAAAAARLWRVSADLTGLDPR</sequence>
<gene>
    <name evidence="3" type="ORF">EDD32_2836</name>
</gene>
<evidence type="ECO:0000256" key="1">
    <source>
        <dbReference type="ARBA" id="ARBA00023002"/>
    </source>
</evidence>
<dbReference type="PRINTS" id="PR00080">
    <property type="entry name" value="SDRFAMILY"/>
</dbReference>